<gene>
    <name evidence="1" type="ORF">DQM28_02650</name>
</gene>
<evidence type="ECO:0000313" key="1">
    <source>
        <dbReference type="EMBL" id="AXR63288.1"/>
    </source>
</evidence>
<protein>
    <submittedName>
        <fullName evidence="1">Uncharacterized protein</fullName>
    </submittedName>
</protein>
<name>A0ABM6Y652_9LEPT</name>
<organism evidence="1 2">
    <name type="scientific">Leptospira mayottensis</name>
    <dbReference type="NCBI Taxonomy" id="1137606"/>
    <lineage>
        <taxon>Bacteria</taxon>
        <taxon>Pseudomonadati</taxon>
        <taxon>Spirochaetota</taxon>
        <taxon>Spirochaetia</taxon>
        <taxon>Leptospirales</taxon>
        <taxon>Leptospiraceae</taxon>
        <taxon>Leptospira</taxon>
    </lineage>
</organism>
<reference evidence="1 2" key="1">
    <citation type="submission" date="2018-06" db="EMBL/GenBank/DDBJ databases">
        <authorList>
            <person name="Tortosa P."/>
        </authorList>
    </citation>
    <scope>NUCLEOTIDE SEQUENCE [LARGE SCALE GENOMIC DNA]</scope>
    <source>
        <strain evidence="1 2">MDI222</strain>
    </source>
</reference>
<evidence type="ECO:0000313" key="2">
    <source>
        <dbReference type="Proteomes" id="UP000258889"/>
    </source>
</evidence>
<dbReference type="EMBL" id="CP030144">
    <property type="protein sequence ID" value="AXR63288.1"/>
    <property type="molecule type" value="Genomic_DNA"/>
</dbReference>
<keyword evidence="2" id="KW-1185">Reference proteome</keyword>
<reference evidence="1 2" key="2">
    <citation type="submission" date="2018-09" db="EMBL/GenBank/DDBJ databases">
        <title>Complete Genome sequences of three Leptospira mayottensis isolates obtained from Tenrecid mammals endemic to the Malagasy region.</title>
        <authorList>
            <person name="Cordonin C."/>
            <person name="Toty C."/>
        </authorList>
    </citation>
    <scope>NUCLEOTIDE SEQUENCE [LARGE SCALE GENOMIC DNA]</scope>
    <source>
        <strain evidence="1 2">MDI222</strain>
    </source>
</reference>
<accession>A0ABM6Y652</accession>
<proteinExistence type="predicted"/>
<sequence>MYLSEITKVKSRFKFKTDILLLDALTVKTEFFCLLKQKNRNRKINEDCKATQIIRRTDFKRLSAAAVSKSL</sequence>
<dbReference type="Proteomes" id="UP000258889">
    <property type="component" value="Chromosome i"/>
</dbReference>